<dbReference type="PANTHER" id="PTHR43081">
    <property type="entry name" value="ADENYLATE CYCLASE, TERMINAL-DIFFERENTIATION SPECIFIC-RELATED"/>
    <property type="match status" value="1"/>
</dbReference>
<keyword evidence="3" id="KW-1003">Cell membrane</keyword>
<evidence type="ECO:0000256" key="6">
    <source>
        <dbReference type="ARBA" id="ARBA00023136"/>
    </source>
</evidence>
<dbReference type="InterPro" id="IPR050697">
    <property type="entry name" value="Adenylyl/Guanylyl_Cyclase_3/4"/>
</dbReference>
<feature type="transmembrane region" description="Helical" evidence="8">
    <location>
        <begin position="20"/>
        <end position="40"/>
    </location>
</feature>
<keyword evidence="12" id="KW-1185">Reference proteome</keyword>
<dbReference type="GO" id="GO:0004016">
    <property type="term" value="F:adenylate cyclase activity"/>
    <property type="evidence" value="ECO:0007669"/>
    <property type="project" value="UniProtKB-ARBA"/>
</dbReference>
<dbReference type="CDD" id="cd07302">
    <property type="entry name" value="CHD"/>
    <property type="match status" value="1"/>
</dbReference>
<dbReference type="PROSITE" id="PS50885">
    <property type="entry name" value="HAMP"/>
    <property type="match status" value="1"/>
</dbReference>
<feature type="transmembrane region" description="Helical" evidence="8">
    <location>
        <begin position="61"/>
        <end position="86"/>
    </location>
</feature>
<gene>
    <name evidence="11" type="ORF">JGU71_13165</name>
</gene>
<evidence type="ECO:0000313" key="12">
    <source>
        <dbReference type="Proteomes" id="UP000655868"/>
    </source>
</evidence>
<dbReference type="Proteomes" id="UP000655868">
    <property type="component" value="Unassembled WGS sequence"/>
</dbReference>
<keyword evidence="5 8" id="KW-1133">Transmembrane helix</keyword>
<name>A0A934U3H5_9NOCA</name>
<comment type="caution">
    <text evidence="11">The sequence shown here is derived from an EMBL/GenBank/DDBJ whole genome shotgun (WGS) entry which is preliminary data.</text>
</comment>
<feature type="region of interest" description="Disordered" evidence="7">
    <location>
        <begin position="478"/>
        <end position="502"/>
    </location>
</feature>
<evidence type="ECO:0000256" key="5">
    <source>
        <dbReference type="ARBA" id="ARBA00022989"/>
    </source>
</evidence>
<evidence type="ECO:0000256" key="1">
    <source>
        <dbReference type="ARBA" id="ARBA00004651"/>
    </source>
</evidence>
<reference evidence="11" key="1">
    <citation type="submission" date="2020-12" db="EMBL/GenBank/DDBJ databases">
        <title>Antrihabitans popcorni sp. nov. and Antrihabitans auranticaus sp. nov., isolated from a larva cave.</title>
        <authorList>
            <person name="Lee S.D."/>
            <person name="Kim I.S."/>
        </authorList>
    </citation>
    <scope>NUCLEOTIDE SEQUENCE</scope>
    <source>
        <strain evidence="11">YC3-6</strain>
    </source>
</reference>
<feature type="transmembrane region" description="Helical" evidence="8">
    <location>
        <begin position="134"/>
        <end position="155"/>
    </location>
</feature>
<keyword evidence="4 8" id="KW-0812">Transmembrane</keyword>
<proteinExistence type="inferred from homology"/>
<dbReference type="Pfam" id="PF00211">
    <property type="entry name" value="Guanylate_cyc"/>
    <property type="match status" value="1"/>
</dbReference>
<evidence type="ECO:0000256" key="8">
    <source>
        <dbReference type="SAM" id="Phobius"/>
    </source>
</evidence>
<keyword evidence="6 8" id="KW-0472">Membrane</keyword>
<dbReference type="SUPFAM" id="SSF55073">
    <property type="entry name" value="Nucleotide cyclase"/>
    <property type="match status" value="1"/>
</dbReference>
<feature type="transmembrane region" description="Helical" evidence="8">
    <location>
        <begin position="108"/>
        <end position="127"/>
    </location>
</feature>
<dbReference type="Pfam" id="PF00672">
    <property type="entry name" value="HAMP"/>
    <property type="match status" value="1"/>
</dbReference>
<dbReference type="InterPro" id="IPR001054">
    <property type="entry name" value="A/G_cyclase"/>
</dbReference>
<evidence type="ECO:0000256" key="3">
    <source>
        <dbReference type="ARBA" id="ARBA00022475"/>
    </source>
</evidence>
<evidence type="ECO:0000259" key="10">
    <source>
        <dbReference type="PROSITE" id="PS50885"/>
    </source>
</evidence>
<dbReference type="SUPFAM" id="SSF158472">
    <property type="entry name" value="HAMP domain-like"/>
    <property type="match status" value="1"/>
</dbReference>
<dbReference type="InterPro" id="IPR003660">
    <property type="entry name" value="HAMP_dom"/>
</dbReference>
<evidence type="ECO:0000256" key="4">
    <source>
        <dbReference type="ARBA" id="ARBA00022692"/>
    </source>
</evidence>
<dbReference type="InterPro" id="IPR029787">
    <property type="entry name" value="Nucleotide_cyclase"/>
</dbReference>
<feature type="domain" description="Guanylate cyclase" evidence="9">
    <location>
        <begin position="326"/>
        <end position="449"/>
    </location>
</feature>
<evidence type="ECO:0000259" key="9">
    <source>
        <dbReference type="PROSITE" id="PS50125"/>
    </source>
</evidence>
<protein>
    <submittedName>
        <fullName evidence="11">Adenylate/guanylate cyclase domain-containing protein</fullName>
    </submittedName>
</protein>
<dbReference type="CDD" id="cd06225">
    <property type="entry name" value="HAMP"/>
    <property type="match status" value="1"/>
</dbReference>
<dbReference type="PANTHER" id="PTHR43081:SF17">
    <property type="entry name" value="BLL5647 PROTEIN"/>
    <property type="match status" value="1"/>
</dbReference>
<comment type="subcellular location">
    <subcellularLocation>
        <location evidence="1">Cell membrane</location>
        <topology evidence="1">Multi-pass membrane protein</topology>
    </subcellularLocation>
</comment>
<accession>A0A934U3H5</accession>
<dbReference type="PROSITE" id="PS50125">
    <property type="entry name" value="GUANYLATE_CYCLASE_2"/>
    <property type="match status" value="1"/>
</dbReference>
<sequence length="502" mass="53460">MNPPADWKRRAFLLRVRYSVGILSAYVIGAIEVLAIIALLSRGKESVTQDLFTVRNIATGTLVLTGSLIVAAVCTTTFVVPALVWYSKGETPTEGQAYAALDIPLRQTLVHVGMWFIGGAAIFFLNLHSGLRTLALIALGVVFGGAAIACLGYLVTQQTLRPIIAVAMSATPPQRPSPGVMQRLIATWALCTAIPTTAICAIIVDRYTQWVIAPDTPIEAPILILAATSLGAGLRGLQLVAQTVSDPVREVGRAMREVEQGNTDVTVSVYDSSEIGRLQMGFNQMVASVAERERLQDLFGKHVGQHVASRAMEEEPTLGGDVRVVAVLFIDLAGSTTLAATHPPTEVADVLNDFFHIVVTAVDEHEGLINKFTGDAALAIFGAPQEIDDPAGAALATARALRTALRALTAVDFGIGVSHGSVFAGNIGAEHRYEYTVIGDPVNEAARLTELAKDRKSRILAARQAVWSAAPEEAAHWASRGSTKLRGRTSRTVYAEPSAEPD</sequence>
<evidence type="ECO:0000256" key="2">
    <source>
        <dbReference type="ARBA" id="ARBA00005381"/>
    </source>
</evidence>
<dbReference type="SMART" id="SM00044">
    <property type="entry name" value="CYCc"/>
    <property type="match status" value="1"/>
</dbReference>
<comment type="similarity">
    <text evidence="2">Belongs to the adenylyl cyclase class-3 family.</text>
</comment>
<dbReference type="Gene3D" id="3.30.70.1230">
    <property type="entry name" value="Nucleotide cyclase"/>
    <property type="match status" value="1"/>
</dbReference>
<dbReference type="SMART" id="SM00304">
    <property type="entry name" value="HAMP"/>
    <property type="match status" value="1"/>
</dbReference>
<dbReference type="GO" id="GO:0006171">
    <property type="term" value="P:cAMP biosynthetic process"/>
    <property type="evidence" value="ECO:0007669"/>
    <property type="project" value="TreeGrafter"/>
</dbReference>
<dbReference type="RefSeq" id="WP_199704627.1">
    <property type="nucleotide sequence ID" value="NZ_JAEMNV010000004.1"/>
</dbReference>
<feature type="domain" description="HAMP" evidence="10">
    <location>
        <begin position="242"/>
        <end position="294"/>
    </location>
</feature>
<dbReference type="Gene3D" id="6.10.340.10">
    <property type="match status" value="1"/>
</dbReference>
<dbReference type="EMBL" id="JAEMNV010000004">
    <property type="protein sequence ID" value="MBJ8339839.1"/>
    <property type="molecule type" value="Genomic_DNA"/>
</dbReference>
<evidence type="ECO:0000256" key="7">
    <source>
        <dbReference type="SAM" id="MobiDB-lite"/>
    </source>
</evidence>
<dbReference type="GO" id="GO:0035556">
    <property type="term" value="P:intracellular signal transduction"/>
    <property type="evidence" value="ECO:0007669"/>
    <property type="project" value="InterPro"/>
</dbReference>
<dbReference type="AlphaFoldDB" id="A0A934U3H5"/>
<organism evidence="11 12">
    <name type="scientific">Antrihabitans stalagmiti</name>
    <dbReference type="NCBI Taxonomy" id="2799499"/>
    <lineage>
        <taxon>Bacteria</taxon>
        <taxon>Bacillati</taxon>
        <taxon>Actinomycetota</taxon>
        <taxon>Actinomycetes</taxon>
        <taxon>Mycobacteriales</taxon>
        <taxon>Nocardiaceae</taxon>
        <taxon>Antrihabitans</taxon>
    </lineage>
</organism>
<evidence type="ECO:0000313" key="11">
    <source>
        <dbReference type="EMBL" id="MBJ8339839.1"/>
    </source>
</evidence>
<dbReference type="GO" id="GO:0005886">
    <property type="term" value="C:plasma membrane"/>
    <property type="evidence" value="ECO:0007669"/>
    <property type="project" value="UniProtKB-SubCell"/>
</dbReference>